<dbReference type="PANTHER" id="PTHR43736">
    <property type="entry name" value="ADP-RIBOSE PYROPHOSPHATASE"/>
    <property type="match status" value="1"/>
</dbReference>
<dbReference type="EMBL" id="FQVB01000032">
    <property type="protein sequence ID" value="SHF92307.1"/>
    <property type="molecule type" value="Genomic_DNA"/>
</dbReference>
<dbReference type="Proteomes" id="UP000184076">
    <property type="component" value="Unassembled WGS sequence"/>
</dbReference>
<dbReference type="CDD" id="cd04673">
    <property type="entry name" value="NUDIX_ADPRase"/>
    <property type="match status" value="1"/>
</dbReference>
<accession>A0A1M5FL23</accession>
<dbReference type="PROSITE" id="PS51462">
    <property type="entry name" value="NUDIX"/>
    <property type="match status" value="1"/>
</dbReference>
<dbReference type="PRINTS" id="PR00502">
    <property type="entry name" value="NUDIXFAMILY"/>
</dbReference>
<organism evidence="4 5">
    <name type="scientific">Desulfacinum infernum DSM 9756</name>
    <dbReference type="NCBI Taxonomy" id="1121391"/>
    <lineage>
        <taxon>Bacteria</taxon>
        <taxon>Pseudomonadati</taxon>
        <taxon>Thermodesulfobacteriota</taxon>
        <taxon>Syntrophobacteria</taxon>
        <taxon>Syntrophobacterales</taxon>
        <taxon>Syntrophobacteraceae</taxon>
        <taxon>Desulfacinum</taxon>
    </lineage>
</organism>
<dbReference type="InterPro" id="IPR015797">
    <property type="entry name" value="NUDIX_hydrolase-like_dom_sf"/>
</dbReference>
<dbReference type="STRING" id="1121391.SAMN02745206_02913"/>
<keyword evidence="1 2" id="KW-0378">Hydrolase</keyword>
<dbReference type="GO" id="GO:0016787">
    <property type="term" value="F:hydrolase activity"/>
    <property type="evidence" value="ECO:0007669"/>
    <property type="project" value="UniProtKB-KW"/>
</dbReference>
<dbReference type="InterPro" id="IPR020476">
    <property type="entry name" value="Nudix_hydrolase"/>
</dbReference>
<dbReference type="InterPro" id="IPR000086">
    <property type="entry name" value="NUDIX_hydrolase_dom"/>
</dbReference>
<evidence type="ECO:0000313" key="5">
    <source>
        <dbReference type="Proteomes" id="UP000184076"/>
    </source>
</evidence>
<proteinExistence type="inferred from homology"/>
<evidence type="ECO:0000256" key="2">
    <source>
        <dbReference type="RuleBase" id="RU003476"/>
    </source>
</evidence>
<evidence type="ECO:0000259" key="3">
    <source>
        <dbReference type="PROSITE" id="PS51462"/>
    </source>
</evidence>
<dbReference type="SUPFAM" id="SSF55811">
    <property type="entry name" value="Nudix"/>
    <property type="match status" value="1"/>
</dbReference>
<dbReference type="OrthoDB" id="9761969at2"/>
<keyword evidence="5" id="KW-1185">Reference proteome</keyword>
<evidence type="ECO:0000313" key="4">
    <source>
        <dbReference type="EMBL" id="SHF92307.1"/>
    </source>
</evidence>
<dbReference type="Gene3D" id="3.90.79.10">
    <property type="entry name" value="Nucleoside Triphosphate Pyrophosphohydrolase"/>
    <property type="match status" value="1"/>
</dbReference>
<name>A0A1M5FL23_9BACT</name>
<dbReference type="InterPro" id="IPR020084">
    <property type="entry name" value="NUDIX_hydrolase_CS"/>
</dbReference>
<feature type="domain" description="Nudix hydrolase" evidence="3">
    <location>
        <begin position="7"/>
        <end position="140"/>
    </location>
</feature>
<gene>
    <name evidence="4" type="ORF">SAMN02745206_02913</name>
</gene>
<dbReference type="RefSeq" id="WP_073040721.1">
    <property type="nucleotide sequence ID" value="NZ_FQVB01000032.1"/>
</dbReference>
<evidence type="ECO:0000256" key="1">
    <source>
        <dbReference type="ARBA" id="ARBA00022801"/>
    </source>
</evidence>
<protein>
    <submittedName>
        <fullName evidence="4">ADP-ribose pyrophosphatase YjhB, NUDIX family</fullName>
    </submittedName>
</protein>
<dbReference type="PROSITE" id="PS00893">
    <property type="entry name" value="NUDIX_BOX"/>
    <property type="match status" value="1"/>
</dbReference>
<sequence length="154" mass="17256">MSSRKYPDRPMVGVGATVFEDDRVLLVQRGREPSLGKWSLPGGLVKLGESLEEAVRREVEEETGLQVRPVDLVACLDRVLRDEDQRIAYHYVLLDFLCEVVSGTPRAGSDVTACTFVPLNRLSSLDLTRGTKEVVLRAWDLRKDSGPRLYDPTL</sequence>
<comment type="similarity">
    <text evidence="2">Belongs to the Nudix hydrolase family.</text>
</comment>
<dbReference type="PANTHER" id="PTHR43736:SF1">
    <property type="entry name" value="DIHYDRONEOPTERIN TRIPHOSPHATE DIPHOSPHATASE"/>
    <property type="match status" value="1"/>
</dbReference>
<dbReference type="AlphaFoldDB" id="A0A1M5FL23"/>
<dbReference type="Pfam" id="PF00293">
    <property type="entry name" value="NUDIX"/>
    <property type="match status" value="1"/>
</dbReference>
<reference evidence="5" key="1">
    <citation type="submission" date="2016-11" db="EMBL/GenBank/DDBJ databases">
        <authorList>
            <person name="Varghese N."/>
            <person name="Submissions S."/>
        </authorList>
    </citation>
    <scope>NUCLEOTIDE SEQUENCE [LARGE SCALE GENOMIC DNA]</scope>
    <source>
        <strain evidence="5">DSM 9756</strain>
    </source>
</reference>